<proteinExistence type="predicted"/>
<feature type="region of interest" description="Disordered" evidence="1">
    <location>
        <begin position="1"/>
        <end position="62"/>
    </location>
</feature>
<evidence type="ECO:0000256" key="1">
    <source>
        <dbReference type="SAM" id="MobiDB-lite"/>
    </source>
</evidence>
<accession>A0A6H5I8F7</accession>
<feature type="compositionally biased region" description="Polar residues" evidence="1">
    <location>
        <begin position="291"/>
        <end position="302"/>
    </location>
</feature>
<gene>
    <name evidence="2" type="ORF">TBRA_LOCUS3278</name>
</gene>
<name>A0A6H5I8F7_9HYME</name>
<organism evidence="2 3">
    <name type="scientific">Trichogramma brassicae</name>
    <dbReference type="NCBI Taxonomy" id="86971"/>
    <lineage>
        <taxon>Eukaryota</taxon>
        <taxon>Metazoa</taxon>
        <taxon>Ecdysozoa</taxon>
        <taxon>Arthropoda</taxon>
        <taxon>Hexapoda</taxon>
        <taxon>Insecta</taxon>
        <taxon>Pterygota</taxon>
        <taxon>Neoptera</taxon>
        <taxon>Endopterygota</taxon>
        <taxon>Hymenoptera</taxon>
        <taxon>Apocrita</taxon>
        <taxon>Proctotrupomorpha</taxon>
        <taxon>Chalcidoidea</taxon>
        <taxon>Trichogrammatidae</taxon>
        <taxon>Trichogramma</taxon>
    </lineage>
</organism>
<feature type="compositionally biased region" description="Basic and acidic residues" evidence="1">
    <location>
        <begin position="208"/>
        <end position="220"/>
    </location>
</feature>
<dbReference type="EMBL" id="CADCXV010000638">
    <property type="protein sequence ID" value="CAB0031300.1"/>
    <property type="molecule type" value="Genomic_DNA"/>
</dbReference>
<sequence length="302" mass="34106">MYTYQKRVNKIGDIRAQARHSRARPCTCPREGGKRPADSLARRATSRSIESRDGDVTPESYSNKYPSFDSRRFFSFAFPPPPSSTHARGHRRDSDATEQPGSAPTLELEIQLFEVLLKIQNERYSGRIDESGAVITDVNVSHAADRLDDGLEDVHSGTAASQTAVVQFSTHNKLNQDVRYRAHHYDQPYSRTRFLNFSGTAASTRCRKSPEMIPREKQGTTEESDQTAHQRTLAYIDRSDQERKGDLRLLSSLADKHTHRGPRAKPCRDEGEPSSYGSRNAPMRERLGQQIPDSSNNELRFA</sequence>
<feature type="compositionally biased region" description="Basic and acidic residues" evidence="1">
    <location>
        <begin position="237"/>
        <end position="247"/>
    </location>
</feature>
<keyword evidence="3" id="KW-1185">Reference proteome</keyword>
<feature type="compositionally biased region" description="Basic and acidic residues" evidence="1">
    <location>
        <begin position="31"/>
        <end position="41"/>
    </location>
</feature>
<evidence type="ECO:0000313" key="3">
    <source>
        <dbReference type="Proteomes" id="UP000479190"/>
    </source>
</evidence>
<dbReference type="Proteomes" id="UP000479190">
    <property type="component" value="Unassembled WGS sequence"/>
</dbReference>
<feature type="region of interest" description="Disordered" evidence="1">
    <location>
        <begin position="79"/>
        <end position="104"/>
    </location>
</feature>
<feature type="region of interest" description="Disordered" evidence="1">
    <location>
        <begin position="201"/>
        <end position="302"/>
    </location>
</feature>
<dbReference type="AlphaFoldDB" id="A0A6H5I8F7"/>
<protein>
    <submittedName>
        <fullName evidence="2">Uncharacterized protein</fullName>
    </submittedName>
</protein>
<evidence type="ECO:0000313" key="2">
    <source>
        <dbReference type="EMBL" id="CAB0031300.1"/>
    </source>
</evidence>
<reference evidence="2 3" key="1">
    <citation type="submission" date="2020-02" db="EMBL/GenBank/DDBJ databases">
        <authorList>
            <person name="Ferguson B K."/>
        </authorList>
    </citation>
    <scope>NUCLEOTIDE SEQUENCE [LARGE SCALE GENOMIC DNA]</scope>
</reference>